<gene>
    <name evidence="1" type="ORF">UV11_C0012G0013</name>
</gene>
<sequence>MLTQELDHVCVKADKNGAQVEPVGDAGLVEISNPSRMTKDDVRTLLRHYERMRDLLLQGVSTCEANIRMFNQQLSTTSN</sequence>
<dbReference type="EMBL" id="LCDF01000012">
    <property type="protein sequence ID" value="KKS47956.1"/>
    <property type="molecule type" value="Genomic_DNA"/>
</dbReference>
<dbReference type="STRING" id="1618659.UV11_C0012G0013"/>
<name>A0A0G1BNU8_9BACT</name>
<dbReference type="Proteomes" id="UP000034036">
    <property type="component" value="Unassembled WGS sequence"/>
</dbReference>
<protein>
    <submittedName>
        <fullName evidence="1">Uncharacterized protein</fullName>
    </submittedName>
</protein>
<evidence type="ECO:0000313" key="1">
    <source>
        <dbReference type="EMBL" id="KKS47956.1"/>
    </source>
</evidence>
<organism evidence="1 2">
    <name type="scientific">Candidatus Giovannonibacteria bacterium GW2011_GWF2_42_19</name>
    <dbReference type="NCBI Taxonomy" id="1618659"/>
    <lineage>
        <taxon>Bacteria</taxon>
        <taxon>Candidatus Giovannoniibacteriota</taxon>
    </lineage>
</organism>
<dbReference type="AlphaFoldDB" id="A0A0G1BNU8"/>
<comment type="caution">
    <text evidence="1">The sequence shown here is derived from an EMBL/GenBank/DDBJ whole genome shotgun (WGS) entry which is preliminary data.</text>
</comment>
<evidence type="ECO:0000313" key="2">
    <source>
        <dbReference type="Proteomes" id="UP000034036"/>
    </source>
</evidence>
<reference evidence="1 2" key="1">
    <citation type="journal article" date="2015" name="Nature">
        <title>rRNA introns, odd ribosomes, and small enigmatic genomes across a large radiation of phyla.</title>
        <authorList>
            <person name="Brown C.T."/>
            <person name="Hug L.A."/>
            <person name="Thomas B.C."/>
            <person name="Sharon I."/>
            <person name="Castelle C.J."/>
            <person name="Singh A."/>
            <person name="Wilkins M.J."/>
            <person name="Williams K.H."/>
            <person name="Banfield J.F."/>
        </authorList>
    </citation>
    <scope>NUCLEOTIDE SEQUENCE [LARGE SCALE GENOMIC DNA]</scope>
</reference>
<accession>A0A0G1BNU8</accession>
<proteinExistence type="predicted"/>